<dbReference type="AlphaFoldDB" id="A0A699YK54"/>
<dbReference type="EMBL" id="BLLF01000035">
    <property type="protein sequence ID" value="GFH06359.1"/>
    <property type="molecule type" value="Genomic_DNA"/>
</dbReference>
<dbReference type="Proteomes" id="UP000485058">
    <property type="component" value="Unassembled WGS sequence"/>
</dbReference>
<protein>
    <submittedName>
        <fullName evidence="1">Uncharacterized protein</fullName>
    </submittedName>
</protein>
<accession>A0A699YK54</accession>
<gene>
    <name evidence="1" type="ORF">HaLaN_00976</name>
</gene>
<name>A0A699YK54_HAELA</name>
<comment type="caution">
    <text evidence="1">The sequence shown here is derived from an EMBL/GenBank/DDBJ whole genome shotgun (WGS) entry which is preliminary data.</text>
</comment>
<organism evidence="1 2">
    <name type="scientific">Haematococcus lacustris</name>
    <name type="common">Green alga</name>
    <name type="synonym">Haematococcus pluvialis</name>
    <dbReference type="NCBI Taxonomy" id="44745"/>
    <lineage>
        <taxon>Eukaryota</taxon>
        <taxon>Viridiplantae</taxon>
        <taxon>Chlorophyta</taxon>
        <taxon>core chlorophytes</taxon>
        <taxon>Chlorophyceae</taxon>
        <taxon>CS clade</taxon>
        <taxon>Chlamydomonadales</taxon>
        <taxon>Haematococcaceae</taxon>
        <taxon>Haematococcus</taxon>
    </lineage>
</organism>
<keyword evidence="2" id="KW-1185">Reference proteome</keyword>
<sequence>MQVLIIVLESHDKLRLLPDGTRVRALKDEMHGVIHYPLCASCACAILSKALVPGPSHLGGPWTCALAATFEFE</sequence>
<evidence type="ECO:0000313" key="1">
    <source>
        <dbReference type="EMBL" id="GFH06359.1"/>
    </source>
</evidence>
<evidence type="ECO:0000313" key="2">
    <source>
        <dbReference type="Proteomes" id="UP000485058"/>
    </source>
</evidence>
<reference evidence="1 2" key="1">
    <citation type="submission" date="2020-02" db="EMBL/GenBank/DDBJ databases">
        <title>Draft genome sequence of Haematococcus lacustris strain NIES-144.</title>
        <authorList>
            <person name="Morimoto D."/>
            <person name="Nakagawa S."/>
            <person name="Yoshida T."/>
            <person name="Sawayama S."/>
        </authorList>
    </citation>
    <scope>NUCLEOTIDE SEQUENCE [LARGE SCALE GENOMIC DNA]</scope>
    <source>
        <strain evidence="1 2">NIES-144</strain>
    </source>
</reference>
<proteinExistence type="predicted"/>